<feature type="transmembrane region" description="Helical" evidence="5">
    <location>
        <begin position="143"/>
        <end position="170"/>
    </location>
</feature>
<keyword evidence="7" id="KW-1185">Reference proteome</keyword>
<dbReference type="InterPro" id="IPR051598">
    <property type="entry name" value="TSUP/Inactive_protease-like"/>
</dbReference>
<dbReference type="PANTHER" id="PTHR43701:SF2">
    <property type="entry name" value="MEMBRANE TRANSPORTER PROTEIN YJNA-RELATED"/>
    <property type="match status" value="1"/>
</dbReference>
<evidence type="ECO:0000256" key="3">
    <source>
        <dbReference type="ARBA" id="ARBA00022989"/>
    </source>
</evidence>
<feature type="transmembrane region" description="Helical" evidence="5">
    <location>
        <begin position="240"/>
        <end position="257"/>
    </location>
</feature>
<comment type="caution">
    <text evidence="6">The sequence shown here is derived from an EMBL/GenBank/DDBJ whole genome shotgun (WGS) entry which is preliminary data.</text>
</comment>
<keyword evidence="3 5" id="KW-1133">Transmembrane helix</keyword>
<evidence type="ECO:0000313" key="7">
    <source>
        <dbReference type="Proteomes" id="UP000776276"/>
    </source>
</evidence>
<evidence type="ECO:0000313" key="6">
    <source>
        <dbReference type="EMBL" id="MBU3079369.1"/>
    </source>
</evidence>
<keyword evidence="2 5" id="KW-0812">Transmembrane</keyword>
<protein>
    <recommendedName>
        <fullName evidence="5">Probable membrane transporter protein</fullName>
    </recommendedName>
</protein>
<dbReference type="InterPro" id="IPR002781">
    <property type="entry name" value="TM_pro_TauE-like"/>
</dbReference>
<organism evidence="6 7">
    <name type="scientific">Sphingomonas quercus</name>
    <dbReference type="NCBI Taxonomy" id="2842451"/>
    <lineage>
        <taxon>Bacteria</taxon>
        <taxon>Pseudomonadati</taxon>
        <taxon>Pseudomonadota</taxon>
        <taxon>Alphaproteobacteria</taxon>
        <taxon>Sphingomonadales</taxon>
        <taxon>Sphingomonadaceae</taxon>
        <taxon>Sphingomonas</taxon>
    </lineage>
</organism>
<dbReference type="PANTHER" id="PTHR43701">
    <property type="entry name" value="MEMBRANE TRANSPORTER PROTEIN MJ0441-RELATED"/>
    <property type="match status" value="1"/>
</dbReference>
<dbReference type="Pfam" id="PF01925">
    <property type="entry name" value="TauE"/>
    <property type="match status" value="1"/>
</dbReference>
<proteinExistence type="inferred from homology"/>
<evidence type="ECO:0000256" key="5">
    <source>
        <dbReference type="RuleBase" id="RU363041"/>
    </source>
</evidence>
<dbReference type="EMBL" id="JAHKRT010000009">
    <property type="protein sequence ID" value="MBU3079369.1"/>
    <property type="molecule type" value="Genomic_DNA"/>
</dbReference>
<gene>
    <name evidence="6" type="ORF">KOF26_16040</name>
</gene>
<feature type="transmembrane region" description="Helical" evidence="5">
    <location>
        <begin position="214"/>
        <end position="234"/>
    </location>
</feature>
<dbReference type="RefSeq" id="WP_216327418.1">
    <property type="nucleotide sequence ID" value="NZ_JAHKRT010000009.1"/>
</dbReference>
<feature type="transmembrane region" description="Helical" evidence="5">
    <location>
        <begin position="49"/>
        <end position="65"/>
    </location>
</feature>
<feature type="transmembrane region" description="Helical" evidence="5">
    <location>
        <begin position="77"/>
        <end position="95"/>
    </location>
</feature>
<name>A0ABS6BMF6_9SPHN</name>
<evidence type="ECO:0000256" key="4">
    <source>
        <dbReference type="ARBA" id="ARBA00023136"/>
    </source>
</evidence>
<comment type="similarity">
    <text evidence="5">Belongs to the 4-toluene sulfonate uptake permease (TSUP) (TC 2.A.102) family.</text>
</comment>
<accession>A0ABS6BMF6</accession>
<reference evidence="6 7" key="1">
    <citation type="submission" date="2021-06" db="EMBL/GenBank/DDBJ databases">
        <title>Sphingomonas sp. XMGL2, whole genome shotgun sequencing project.</title>
        <authorList>
            <person name="Zhao G."/>
            <person name="Shen L."/>
        </authorList>
    </citation>
    <scope>NUCLEOTIDE SEQUENCE [LARGE SCALE GENOMIC DNA]</scope>
    <source>
        <strain evidence="6 7">XMGL2</strain>
    </source>
</reference>
<comment type="subcellular location">
    <subcellularLocation>
        <location evidence="5">Cell membrane</location>
        <topology evidence="5">Multi-pass membrane protein</topology>
    </subcellularLocation>
    <subcellularLocation>
        <location evidence="1">Membrane</location>
        <topology evidence="1">Multi-pass membrane protein</topology>
    </subcellularLocation>
</comment>
<sequence length="258" mass="26556">MMINPLYSLAGVAVGLLVGFTGVGGGSLMTPLLVLAFGFHPSTAVGTDLLYASATKTVGTAVHGFNRTVDWAVVRRLALGSVPATVATLFVLAYARTRVEGIEHAITGTLGVALILTAAAMVFRDRIRARYALFFTRLSDRRVAGLTVALGGMLGVLVSLSSVGAGAIGMTALLVLYPHLPTNRLVGSDIAHAVPLTLVAGLGHWAMDAVDFGLLVSLLVGSVPGIVIGSMLSVRVPDGVLRLVLAATLAIVGCKLVF</sequence>
<evidence type="ECO:0000256" key="2">
    <source>
        <dbReference type="ARBA" id="ARBA00022692"/>
    </source>
</evidence>
<dbReference type="Proteomes" id="UP000776276">
    <property type="component" value="Unassembled WGS sequence"/>
</dbReference>
<evidence type="ECO:0000256" key="1">
    <source>
        <dbReference type="ARBA" id="ARBA00004141"/>
    </source>
</evidence>
<feature type="transmembrane region" description="Helical" evidence="5">
    <location>
        <begin position="190"/>
        <end position="207"/>
    </location>
</feature>
<keyword evidence="4 5" id="KW-0472">Membrane</keyword>
<keyword evidence="5" id="KW-1003">Cell membrane</keyword>
<feature type="transmembrane region" description="Helical" evidence="5">
    <location>
        <begin position="101"/>
        <end position="123"/>
    </location>
</feature>